<evidence type="ECO:0000313" key="2">
    <source>
        <dbReference type="Proteomes" id="UP001283361"/>
    </source>
</evidence>
<protein>
    <submittedName>
        <fullName evidence="1">Uncharacterized protein</fullName>
    </submittedName>
</protein>
<evidence type="ECO:0000313" key="1">
    <source>
        <dbReference type="EMBL" id="KAK3746473.1"/>
    </source>
</evidence>
<keyword evidence="2" id="KW-1185">Reference proteome</keyword>
<organism evidence="1 2">
    <name type="scientific">Elysia crispata</name>
    <name type="common">lettuce slug</name>
    <dbReference type="NCBI Taxonomy" id="231223"/>
    <lineage>
        <taxon>Eukaryota</taxon>
        <taxon>Metazoa</taxon>
        <taxon>Spiralia</taxon>
        <taxon>Lophotrochozoa</taxon>
        <taxon>Mollusca</taxon>
        <taxon>Gastropoda</taxon>
        <taxon>Heterobranchia</taxon>
        <taxon>Euthyneura</taxon>
        <taxon>Panpulmonata</taxon>
        <taxon>Sacoglossa</taxon>
        <taxon>Placobranchoidea</taxon>
        <taxon>Plakobranchidae</taxon>
        <taxon>Elysia</taxon>
    </lineage>
</organism>
<comment type="caution">
    <text evidence="1">The sequence shown here is derived from an EMBL/GenBank/DDBJ whole genome shotgun (WGS) entry which is preliminary data.</text>
</comment>
<dbReference type="EMBL" id="JAWDGP010006142">
    <property type="protein sequence ID" value="KAK3746473.1"/>
    <property type="molecule type" value="Genomic_DNA"/>
</dbReference>
<accession>A0AAE1CZN9</accession>
<proteinExistence type="predicted"/>
<dbReference type="AlphaFoldDB" id="A0AAE1CZN9"/>
<gene>
    <name evidence="1" type="ORF">RRG08_017481</name>
</gene>
<name>A0AAE1CZN9_9GAST</name>
<sequence>MLNSLETQPISVRLFSVEPLRQSTRAICYQSFGRRSLTKDVAPLASYHQEEMFGISTGSGPLRCMYLTIPPAHYLDENISRIEFGIFPQERENFCVHLKDVCTASLCGMQITLSQEVKQCGALPVPPTGEIWNVSLHRLLEINFPTYSLYPIKNISTKFFYGWRHRKQPGALEAQTRLYNDIARLSAGGECRFPSNQQVLEFCGEKFGAASPDKLLSAPFA</sequence>
<dbReference type="Proteomes" id="UP001283361">
    <property type="component" value="Unassembled WGS sequence"/>
</dbReference>
<reference evidence="1" key="1">
    <citation type="journal article" date="2023" name="G3 (Bethesda)">
        <title>A reference genome for the long-term kleptoplast-retaining sea slug Elysia crispata morphotype clarki.</title>
        <authorList>
            <person name="Eastman K.E."/>
            <person name="Pendleton A.L."/>
            <person name="Shaikh M.A."/>
            <person name="Suttiyut T."/>
            <person name="Ogas R."/>
            <person name="Tomko P."/>
            <person name="Gavelis G."/>
            <person name="Widhalm J.R."/>
            <person name="Wisecaver J.H."/>
        </authorList>
    </citation>
    <scope>NUCLEOTIDE SEQUENCE</scope>
    <source>
        <strain evidence="1">ECLA1</strain>
    </source>
</reference>